<protein>
    <recommendedName>
        <fullName evidence="1">ER-bound oxygenase mpaB/mpaB'/Rubber oxygenase catalytic domain-containing protein</fullName>
    </recommendedName>
</protein>
<feature type="domain" description="ER-bound oxygenase mpaB/mpaB'/Rubber oxygenase catalytic" evidence="1">
    <location>
        <begin position="59"/>
        <end position="278"/>
    </location>
</feature>
<dbReference type="Pfam" id="PF09995">
    <property type="entry name" value="MPAB_Lcp_cat"/>
    <property type="match status" value="1"/>
</dbReference>
<dbReference type="PANTHER" id="PTHR36151:SF3">
    <property type="entry name" value="ER-BOUND OXYGENASE MPAB_MPAB'_RUBBER OXYGENASE CATALYTIC DOMAIN-CONTAINING PROTEIN"/>
    <property type="match status" value="1"/>
</dbReference>
<gene>
    <name evidence="2" type="ORF">GCM10009767_16540</name>
</gene>
<dbReference type="InterPro" id="IPR018713">
    <property type="entry name" value="MPAB/Lcp_cat_dom"/>
</dbReference>
<accession>A0ABN2KJY2</accession>
<sequence length="330" mass="35513">MMAPQTAPGPEEQDVGLMAPLQDRLRTTFAGQADRVPEWELALADGVDAGYFRPGSAVWAVHGSMATIPAGVRALLTQALHPGALAGVVEHSDYRSDPLGRLAGTIRWIFTVTYGDTAAAHRASAHVRRIHDSVRGSYTGADGLQHSYCANDPELAEWVHLAFTDAFLRCHQRWGGPIPGGPDAYVREWAVAGRLMGVERPPHSEAELDERLRSFGPRLAGGPRVDDVVAFLRRPPLDPVLLPGYRALFAAVVDSLPEDRLGLLGLGRPRLGPVPLPVRGAAALTLAVAGRALGRTGPSEAAARRRLARLGLLRDRTALRPMPPRSRPAR</sequence>
<dbReference type="Proteomes" id="UP001501204">
    <property type="component" value="Unassembled WGS sequence"/>
</dbReference>
<comment type="caution">
    <text evidence="2">The sequence shown here is derived from an EMBL/GenBank/DDBJ whole genome shotgun (WGS) entry which is preliminary data.</text>
</comment>
<evidence type="ECO:0000313" key="2">
    <source>
        <dbReference type="EMBL" id="GAA1757954.1"/>
    </source>
</evidence>
<keyword evidence="3" id="KW-1185">Reference proteome</keyword>
<name>A0ABN2KJY2_9MICC</name>
<evidence type="ECO:0000259" key="1">
    <source>
        <dbReference type="Pfam" id="PF09995"/>
    </source>
</evidence>
<dbReference type="PANTHER" id="PTHR36151">
    <property type="entry name" value="BLR2777 PROTEIN"/>
    <property type="match status" value="1"/>
</dbReference>
<evidence type="ECO:0000313" key="3">
    <source>
        <dbReference type="Proteomes" id="UP001501204"/>
    </source>
</evidence>
<organism evidence="2 3">
    <name type="scientific">Kocuria aegyptia</name>
    <dbReference type="NCBI Taxonomy" id="330943"/>
    <lineage>
        <taxon>Bacteria</taxon>
        <taxon>Bacillati</taxon>
        <taxon>Actinomycetota</taxon>
        <taxon>Actinomycetes</taxon>
        <taxon>Micrococcales</taxon>
        <taxon>Micrococcaceae</taxon>
        <taxon>Kocuria</taxon>
    </lineage>
</organism>
<reference evidence="2 3" key="1">
    <citation type="journal article" date="2019" name="Int. J. Syst. Evol. Microbiol.">
        <title>The Global Catalogue of Microorganisms (GCM) 10K type strain sequencing project: providing services to taxonomists for standard genome sequencing and annotation.</title>
        <authorList>
            <consortium name="The Broad Institute Genomics Platform"/>
            <consortium name="The Broad Institute Genome Sequencing Center for Infectious Disease"/>
            <person name="Wu L."/>
            <person name="Ma J."/>
        </authorList>
    </citation>
    <scope>NUCLEOTIDE SEQUENCE [LARGE SCALE GENOMIC DNA]</scope>
    <source>
        <strain evidence="2 3">JCM 14735</strain>
    </source>
</reference>
<dbReference type="EMBL" id="BAAAOA010000017">
    <property type="protein sequence ID" value="GAA1757954.1"/>
    <property type="molecule type" value="Genomic_DNA"/>
</dbReference>
<proteinExistence type="predicted"/>